<organism evidence="1 2">
    <name type="scientific">Brachybacterium alimentarium</name>
    <dbReference type="NCBI Taxonomy" id="47845"/>
    <lineage>
        <taxon>Bacteria</taxon>
        <taxon>Bacillati</taxon>
        <taxon>Actinomycetota</taxon>
        <taxon>Actinomycetes</taxon>
        <taxon>Micrococcales</taxon>
        <taxon>Dermabacteraceae</taxon>
        <taxon>Brachybacterium</taxon>
    </lineage>
</organism>
<dbReference type="AlphaFoldDB" id="A0A2A3YNJ0"/>
<name>A0A2A3YNJ0_9MICO</name>
<reference evidence="1 2" key="1">
    <citation type="journal article" date="2017" name="Elife">
        <title>Extensive horizontal gene transfer in cheese-associated bacteria.</title>
        <authorList>
            <person name="Bonham K.S."/>
            <person name="Wolfe B.E."/>
            <person name="Dutton R.J."/>
        </authorList>
    </citation>
    <scope>NUCLEOTIDE SEQUENCE [LARGE SCALE GENOMIC DNA]</scope>
    <source>
        <strain evidence="1 2">341_9</strain>
    </source>
</reference>
<comment type="caution">
    <text evidence="1">The sequence shown here is derived from an EMBL/GenBank/DDBJ whole genome shotgun (WGS) entry which is preliminary data.</text>
</comment>
<evidence type="ECO:0000313" key="1">
    <source>
        <dbReference type="EMBL" id="PCC40877.1"/>
    </source>
</evidence>
<accession>A0A2A3YNJ0</accession>
<keyword evidence="2" id="KW-1185">Reference proteome</keyword>
<evidence type="ECO:0000313" key="2">
    <source>
        <dbReference type="Proteomes" id="UP000218598"/>
    </source>
</evidence>
<sequence>MQIVLAGLVGLVVQIVAVVLGVLVAQNVPVARVGLLPAGVSRVPCRTPAVPAVTATRRASVP</sequence>
<gene>
    <name evidence="1" type="ORF">CIK66_01170</name>
</gene>
<dbReference type="Proteomes" id="UP000218598">
    <property type="component" value="Unassembled WGS sequence"/>
</dbReference>
<dbReference type="EMBL" id="NRGR01000004">
    <property type="protein sequence ID" value="PCC40877.1"/>
    <property type="molecule type" value="Genomic_DNA"/>
</dbReference>
<protein>
    <submittedName>
        <fullName evidence="1">Uncharacterized protein</fullName>
    </submittedName>
</protein>
<proteinExistence type="predicted"/>